<evidence type="ECO:0000313" key="2">
    <source>
        <dbReference type="EMBL" id="OHT19457.1"/>
    </source>
</evidence>
<dbReference type="OrthoDB" id="7437990at2"/>
<comment type="caution">
    <text evidence="2">The sequence shown here is derived from an EMBL/GenBank/DDBJ whole genome shotgun (WGS) entry which is preliminary data.</text>
</comment>
<keyword evidence="3" id="KW-1185">Reference proteome</keyword>
<dbReference type="Proteomes" id="UP000179467">
    <property type="component" value="Unassembled WGS sequence"/>
</dbReference>
<feature type="signal peptide" evidence="1">
    <location>
        <begin position="1"/>
        <end position="21"/>
    </location>
</feature>
<accession>A0A1S1HBE2</accession>
<reference evidence="2 3" key="1">
    <citation type="submission" date="2016-09" db="EMBL/GenBank/DDBJ databases">
        <title>Metabolic pathway, cell adaptation mechanisms and a novel monoxygenase revealed through proteogenomic-transcription analysis of a Sphingomonas haloaromaticamans strain degrading the fungicide ortho-phenylphenol.</title>
        <authorList>
            <person name="Perruchon C."/>
            <person name="Papadopoulou E.S."/>
            <person name="Rousidou C."/>
            <person name="Vasileiadis S."/>
            <person name="Tanou G."/>
            <person name="Amoutzias G."/>
            <person name="Molassiotis A."/>
            <person name="Karpouzas D.G."/>
        </authorList>
    </citation>
    <scope>NUCLEOTIDE SEQUENCE [LARGE SCALE GENOMIC DNA]</scope>
    <source>
        <strain evidence="2 3">P3</strain>
    </source>
</reference>
<proteinExistence type="predicted"/>
<sequence>MRVRALALLATALSMPISAHAQTVEERARVAAQAAREKSADSEAIQKNYVTPGLAGEAITTVDGTKSFNPSLACQTTSTLLEILAQPGSTGDITSLRISRDKDLNGSFDQTLTLPMPVSGICANGVIACQPGTWNQCRSYRWDVSAAGDLKLSEVDLTALAGCYCVNNSCGSNLVWGNMAATLKDIGGGVVGALTSADPRIGVAQAAIDGPIIRYTGAQSTACAPNPSLAQTVYRANPAQIQGDAASLAAGNSVFQALKGSPAGMGKAEQIRACTIRREVKLEAVTADNIIARTSGGYATYADTPDTRAFLLGSPRDDSLSGGSCRLHDFRMTLDVGDPDRLVSARLSQILFDDWVQVRVDGALVHADPGGWTGAGLPPGKCERGRTWYGTPNLDLKPFLTKGSHEIWVRVAVGGEGEVSARIDATLDLSCNPTERVVDLCAGYAADANCQLHDETVDGVQTFRNAVGTGLTPLPQTRLFESGACSLSLVRPWFERDRRYRCTIDTGVLPQPDLSRGAYIIDHSTETLLADRVKTKDGGYAASSRSFALPDRGSVAACEPICKTRAPKANTGVAPDGVVGARQNAPIGWDTFYHACTRSSAGADICPVGDGEELVSACGCLDNFPEAIVMMQTVRLGGADMICTSESR</sequence>
<name>A0A1S1HBE2_9SPHN</name>
<feature type="chain" id="PRO_5010352667" evidence="1">
    <location>
        <begin position="22"/>
        <end position="648"/>
    </location>
</feature>
<dbReference type="EMBL" id="MIPT01000001">
    <property type="protein sequence ID" value="OHT19457.1"/>
    <property type="molecule type" value="Genomic_DNA"/>
</dbReference>
<protein>
    <submittedName>
        <fullName evidence="2">Uncharacterized protein</fullName>
    </submittedName>
</protein>
<gene>
    <name evidence="2" type="ORF">BHE75_01442</name>
</gene>
<organism evidence="2 3">
    <name type="scientific">Edaphosphingomonas haloaromaticamans</name>
    <dbReference type="NCBI Taxonomy" id="653954"/>
    <lineage>
        <taxon>Bacteria</taxon>
        <taxon>Pseudomonadati</taxon>
        <taxon>Pseudomonadota</taxon>
        <taxon>Alphaproteobacteria</taxon>
        <taxon>Sphingomonadales</taxon>
        <taxon>Rhizorhabdaceae</taxon>
        <taxon>Edaphosphingomonas</taxon>
    </lineage>
</organism>
<keyword evidence="1" id="KW-0732">Signal</keyword>
<evidence type="ECO:0000313" key="3">
    <source>
        <dbReference type="Proteomes" id="UP000179467"/>
    </source>
</evidence>
<dbReference type="RefSeq" id="WP_070933408.1">
    <property type="nucleotide sequence ID" value="NZ_MIPT01000001.1"/>
</dbReference>
<evidence type="ECO:0000256" key="1">
    <source>
        <dbReference type="SAM" id="SignalP"/>
    </source>
</evidence>
<dbReference type="AlphaFoldDB" id="A0A1S1HBE2"/>